<proteinExistence type="predicted"/>
<gene>
    <name evidence="1" type="ORF">B5M47_02230</name>
</gene>
<protein>
    <submittedName>
        <fullName evidence="1">Uncharacterized protein</fullName>
    </submittedName>
</protein>
<sequence>MGEFYRGSHGPEQGETQKLYEQIPLLRPGMLPDQAGFKRDSRLPNIMRSILYASTREVLRDPPAWLFTDQHVTGLYRELFNRLVNAPGQVDQWAETFWESTDRVSLPQRAEFDLLMASIERITAKGAFPNLMFFRAADFDPGNEWNGVTFTLGELHIAMRCYDSSFGTKRELPVLHAVKAGAVVECYRHLPTEGPNQQMMVWSEGNLIRAGHVILDILITDEKVKRGITQTYRLPSVWAEREAILEDFGQRAIKLT</sequence>
<dbReference type="Proteomes" id="UP000192520">
    <property type="component" value="Unassembled WGS sequence"/>
</dbReference>
<dbReference type="EMBL" id="MZGJ01000010">
    <property type="protein sequence ID" value="OQX51016.1"/>
    <property type="molecule type" value="Genomic_DNA"/>
</dbReference>
<organism evidence="1 2">
    <name type="scientific">candidate division CPR3 bacterium 4484_211</name>
    <dbReference type="NCBI Taxonomy" id="1968527"/>
    <lineage>
        <taxon>Bacteria</taxon>
        <taxon>Bacteria division CPR3</taxon>
    </lineage>
</organism>
<reference evidence="2" key="1">
    <citation type="submission" date="2017-03" db="EMBL/GenBank/DDBJ databases">
        <title>Novel pathways for hydrocarbon cycling and metabolic interdependencies in hydrothermal sediment communities.</title>
        <authorList>
            <person name="Dombrowski N."/>
            <person name="Seitz K."/>
            <person name="Teske A."/>
            <person name="Baker B."/>
        </authorList>
    </citation>
    <scope>NUCLEOTIDE SEQUENCE [LARGE SCALE GENOMIC DNA]</scope>
</reference>
<evidence type="ECO:0000313" key="2">
    <source>
        <dbReference type="Proteomes" id="UP000192520"/>
    </source>
</evidence>
<comment type="caution">
    <text evidence="1">The sequence shown here is derived from an EMBL/GenBank/DDBJ whole genome shotgun (WGS) entry which is preliminary data.</text>
</comment>
<name>A0A1W9NXX9_UNCC3</name>
<dbReference type="AlphaFoldDB" id="A0A1W9NXX9"/>
<evidence type="ECO:0000313" key="1">
    <source>
        <dbReference type="EMBL" id="OQX51016.1"/>
    </source>
</evidence>
<accession>A0A1W9NXX9</accession>